<dbReference type="InterPro" id="IPR043128">
    <property type="entry name" value="Rev_trsase/Diguanyl_cyclase"/>
</dbReference>
<dbReference type="CDD" id="cd01949">
    <property type="entry name" value="GGDEF"/>
    <property type="match status" value="1"/>
</dbReference>
<sequence>MATHRFDFSPRGRARVLLLTFLGTICCIAVAFTVDSYSIENNSWRWGDRPLNNLVIPLILAPPFFYFLLNKLRELAIAHQELLVVSATDSLTSCLNRRAFTALVDSYLQRFADRQTNAESALLVIDVDHFKAVNDRFGHDLGDEALKIIAKTIRDEVRERDFVGRLGGEEFCVFLPGFGLASTAIVAERIRAAVNRAEFAPTGEQYTLSVSVGGVTFKRTVLYSELYRQADRWLYSAKRNGRNRVEIQQIADADRGYSPSFH</sequence>
<dbReference type="NCBIfam" id="TIGR00254">
    <property type="entry name" value="GGDEF"/>
    <property type="match status" value="1"/>
</dbReference>
<evidence type="ECO:0000256" key="1">
    <source>
        <dbReference type="ARBA" id="ARBA00012528"/>
    </source>
</evidence>
<dbReference type="PANTHER" id="PTHR45138:SF9">
    <property type="entry name" value="DIGUANYLATE CYCLASE DGCM-RELATED"/>
    <property type="match status" value="1"/>
</dbReference>
<dbReference type="PANTHER" id="PTHR45138">
    <property type="entry name" value="REGULATORY COMPONENTS OF SENSORY TRANSDUCTION SYSTEM"/>
    <property type="match status" value="1"/>
</dbReference>
<dbReference type="InterPro" id="IPR000160">
    <property type="entry name" value="GGDEF_dom"/>
</dbReference>
<name>A0A1I4EEB3_9HYPH</name>
<reference evidence="5 6" key="1">
    <citation type="submission" date="2016-10" db="EMBL/GenBank/DDBJ databases">
        <authorList>
            <person name="Varghese N."/>
            <person name="Submissions S."/>
        </authorList>
    </citation>
    <scope>NUCLEOTIDE SEQUENCE [LARGE SCALE GENOMIC DNA]</scope>
    <source>
        <strain evidence="5 6">DSM 21822</strain>
    </source>
</reference>
<dbReference type="GO" id="GO:0005886">
    <property type="term" value="C:plasma membrane"/>
    <property type="evidence" value="ECO:0007669"/>
    <property type="project" value="TreeGrafter"/>
</dbReference>
<dbReference type="EMBL" id="FOSL01000025">
    <property type="protein sequence ID" value="SFL03549.1"/>
    <property type="molecule type" value="Genomic_DNA"/>
</dbReference>
<keyword evidence="3" id="KW-0472">Membrane</keyword>
<evidence type="ECO:0000256" key="3">
    <source>
        <dbReference type="SAM" id="Phobius"/>
    </source>
</evidence>
<keyword evidence="3" id="KW-0812">Transmembrane</keyword>
<accession>A0A1I4EEB3</accession>
<dbReference type="InterPro" id="IPR029787">
    <property type="entry name" value="Nucleotide_cyclase"/>
</dbReference>
<dbReference type="Pfam" id="PF00990">
    <property type="entry name" value="GGDEF"/>
    <property type="match status" value="1"/>
</dbReference>
<dbReference type="Gene3D" id="3.30.70.270">
    <property type="match status" value="1"/>
</dbReference>
<protein>
    <recommendedName>
        <fullName evidence="1">diguanylate cyclase</fullName>
        <ecNumber evidence="1">2.7.7.65</ecNumber>
    </recommendedName>
</protein>
<dbReference type="SUPFAM" id="SSF55073">
    <property type="entry name" value="Nucleotide cyclase"/>
    <property type="match status" value="1"/>
</dbReference>
<dbReference type="PROSITE" id="PS50887">
    <property type="entry name" value="GGDEF"/>
    <property type="match status" value="1"/>
</dbReference>
<keyword evidence="6" id="KW-1185">Reference proteome</keyword>
<evidence type="ECO:0000259" key="4">
    <source>
        <dbReference type="PROSITE" id="PS50887"/>
    </source>
</evidence>
<dbReference type="Proteomes" id="UP000323300">
    <property type="component" value="Unassembled WGS sequence"/>
</dbReference>
<dbReference type="FunFam" id="3.30.70.270:FF:000001">
    <property type="entry name" value="Diguanylate cyclase domain protein"/>
    <property type="match status" value="1"/>
</dbReference>
<dbReference type="OrthoDB" id="9812260at2"/>
<dbReference type="RefSeq" id="WP_149763156.1">
    <property type="nucleotide sequence ID" value="NZ_BSPE01000059.1"/>
</dbReference>
<dbReference type="EC" id="2.7.7.65" evidence="1"/>
<evidence type="ECO:0000313" key="5">
    <source>
        <dbReference type="EMBL" id="SFL03549.1"/>
    </source>
</evidence>
<dbReference type="AlphaFoldDB" id="A0A1I4EEB3"/>
<dbReference type="InterPro" id="IPR050469">
    <property type="entry name" value="Diguanylate_Cyclase"/>
</dbReference>
<gene>
    <name evidence="5" type="ORF">SAMN04488498_12527</name>
</gene>
<feature type="transmembrane region" description="Helical" evidence="3">
    <location>
        <begin position="51"/>
        <end position="69"/>
    </location>
</feature>
<organism evidence="5 6">
    <name type="scientific">Neomesorhizobium albiziae</name>
    <dbReference type="NCBI Taxonomy" id="335020"/>
    <lineage>
        <taxon>Bacteria</taxon>
        <taxon>Pseudomonadati</taxon>
        <taxon>Pseudomonadota</taxon>
        <taxon>Alphaproteobacteria</taxon>
        <taxon>Hyphomicrobiales</taxon>
        <taxon>Phyllobacteriaceae</taxon>
        <taxon>Neomesorhizobium</taxon>
    </lineage>
</organism>
<dbReference type="GO" id="GO:1902201">
    <property type="term" value="P:negative regulation of bacterial-type flagellum-dependent cell motility"/>
    <property type="evidence" value="ECO:0007669"/>
    <property type="project" value="TreeGrafter"/>
</dbReference>
<evidence type="ECO:0000313" key="6">
    <source>
        <dbReference type="Proteomes" id="UP000323300"/>
    </source>
</evidence>
<evidence type="ECO:0000256" key="2">
    <source>
        <dbReference type="ARBA" id="ARBA00034247"/>
    </source>
</evidence>
<dbReference type="SMART" id="SM00267">
    <property type="entry name" value="GGDEF"/>
    <property type="match status" value="1"/>
</dbReference>
<feature type="domain" description="GGDEF" evidence="4">
    <location>
        <begin position="118"/>
        <end position="250"/>
    </location>
</feature>
<dbReference type="GO" id="GO:0043709">
    <property type="term" value="P:cell adhesion involved in single-species biofilm formation"/>
    <property type="evidence" value="ECO:0007669"/>
    <property type="project" value="TreeGrafter"/>
</dbReference>
<feature type="transmembrane region" description="Helical" evidence="3">
    <location>
        <begin position="16"/>
        <end position="39"/>
    </location>
</feature>
<keyword evidence="3" id="KW-1133">Transmembrane helix</keyword>
<dbReference type="GO" id="GO:0052621">
    <property type="term" value="F:diguanylate cyclase activity"/>
    <property type="evidence" value="ECO:0007669"/>
    <property type="project" value="UniProtKB-EC"/>
</dbReference>
<comment type="catalytic activity">
    <reaction evidence="2">
        <text>2 GTP = 3',3'-c-di-GMP + 2 diphosphate</text>
        <dbReference type="Rhea" id="RHEA:24898"/>
        <dbReference type="ChEBI" id="CHEBI:33019"/>
        <dbReference type="ChEBI" id="CHEBI:37565"/>
        <dbReference type="ChEBI" id="CHEBI:58805"/>
        <dbReference type="EC" id="2.7.7.65"/>
    </reaction>
</comment>
<proteinExistence type="predicted"/>